<organism evidence="1 2">
    <name type="scientific">Kaistia soli DSM 19436</name>
    <dbReference type="NCBI Taxonomy" id="1122133"/>
    <lineage>
        <taxon>Bacteria</taxon>
        <taxon>Pseudomonadati</taxon>
        <taxon>Pseudomonadota</taxon>
        <taxon>Alphaproteobacteria</taxon>
        <taxon>Hyphomicrobiales</taxon>
        <taxon>Kaistiaceae</taxon>
        <taxon>Kaistia</taxon>
    </lineage>
</organism>
<evidence type="ECO:0000313" key="1">
    <source>
        <dbReference type="EMBL" id="SHE68790.1"/>
    </source>
</evidence>
<reference evidence="1 2" key="1">
    <citation type="submission" date="2016-11" db="EMBL/GenBank/DDBJ databases">
        <authorList>
            <person name="Jaros S."/>
            <person name="Januszkiewicz K."/>
            <person name="Wedrychowicz H."/>
        </authorList>
    </citation>
    <scope>NUCLEOTIDE SEQUENCE [LARGE SCALE GENOMIC DNA]</scope>
    <source>
        <strain evidence="1 2">DSM 19436</strain>
    </source>
</reference>
<dbReference type="Pfam" id="PF20137">
    <property type="entry name" value="BubE"/>
    <property type="match status" value="1"/>
</dbReference>
<sequence>MGALSPILRSIDRAGKLAFYCPGCRTEHVVRLKTHGGPHEWDGNAKAPTLTPSILYPGACHSFVTNGRIQFLGDCTHELAGQTVDLPPWPGADP</sequence>
<evidence type="ECO:0000313" key="2">
    <source>
        <dbReference type="Proteomes" id="UP000184485"/>
    </source>
</evidence>
<dbReference type="STRING" id="1122133.SAMN02745157_0714"/>
<gene>
    <name evidence="1" type="ORF">SAMN02745157_0714</name>
</gene>
<dbReference type="EMBL" id="FQUP01000001">
    <property type="protein sequence ID" value="SHE68790.1"/>
    <property type="molecule type" value="Genomic_DNA"/>
</dbReference>
<name>A0A1M4VIT0_9HYPH</name>
<dbReference type="Proteomes" id="UP000184485">
    <property type="component" value="Unassembled WGS sequence"/>
</dbReference>
<dbReference type="RefSeq" id="WP_073051392.1">
    <property type="nucleotide sequence ID" value="NZ_FQUP01000001.1"/>
</dbReference>
<dbReference type="AlphaFoldDB" id="A0A1M4VIT0"/>
<accession>A0A1M4VIT0</accession>
<dbReference type="InterPro" id="IPR045384">
    <property type="entry name" value="DUF6527"/>
</dbReference>
<proteinExistence type="predicted"/>
<protein>
    <recommendedName>
        <fullName evidence="3">Ammonia monooxygenase</fullName>
    </recommendedName>
</protein>
<dbReference type="OrthoDB" id="5196042at2"/>
<keyword evidence="2" id="KW-1185">Reference proteome</keyword>
<evidence type="ECO:0008006" key="3">
    <source>
        <dbReference type="Google" id="ProtNLM"/>
    </source>
</evidence>